<keyword evidence="1" id="KW-0472">Membrane</keyword>
<keyword evidence="1" id="KW-0812">Transmembrane</keyword>
<feature type="transmembrane region" description="Helical" evidence="1">
    <location>
        <begin position="90"/>
        <end position="110"/>
    </location>
</feature>
<keyword evidence="1" id="KW-1133">Transmembrane helix</keyword>
<gene>
    <name evidence="2" type="ORF">ACFQKB_27665</name>
</gene>
<sequence>MARSSKEPNGSVSGPAPGGRPAWVIVAAGVLFTAALVLWVVAGGFWLVLLLYVVSAVAAVAGRSAARYSVVFTALMVAVTTYPGQSAGHVVLDIVALVLSGVGVLLLIWWNGSETAGR</sequence>
<name>A0ABW2CPD6_9ACTN</name>
<reference evidence="3" key="1">
    <citation type="journal article" date="2019" name="Int. J. Syst. Evol. Microbiol.">
        <title>The Global Catalogue of Microorganisms (GCM) 10K type strain sequencing project: providing services to taxonomists for standard genome sequencing and annotation.</title>
        <authorList>
            <consortium name="The Broad Institute Genomics Platform"/>
            <consortium name="The Broad Institute Genome Sequencing Center for Infectious Disease"/>
            <person name="Wu L."/>
            <person name="Ma J."/>
        </authorList>
    </citation>
    <scope>NUCLEOTIDE SEQUENCE [LARGE SCALE GENOMIC DNA]</scope>
    <source>
        <strain evidence="3">JCM 3369</strain>
    </source>
</reference>
<accession>A0ABW2CPD6</accession>
<feature type="transmembrane region" description="Helical" evidence="1">
    <location>
        <begin position="22"/>
        <end position="53"/>
    </location>
</feature>
<proteinExistence type="predicted"/>
<dbReference type="Proteomes" id="UP001596380">
    <property type="component" value="Unassembled WGS sequence"/>
</dbReference>
<organism evidence="2 3">
    <name type="scientific">Actinomadura yumaensis</name>
    <dbReference type="NCBI Taxonomy" id="111807"/>
    <lineage>
        <taxon>Bacteria</taxon>
        <taxon>Bacillati</taxon>
        <taxon>Actinomycetota</taxon>
        <taxon>Actinomycetes</taxon>
        <taxon>Streptosporangiales</taxon>
        <taxon>Thermomonosporaceae</taxon>
        <taxon>Actinomadura</taxon>
    </lineage>
</organism>
<evidence type="ECO:0000313" key="3">
    <source>
        <dbReference type="Proteomes" id="UP001596380"/>
    </source>
</evidence>
<dbReference type="RefSeq" id="WP_160821189.1">
    <property type="nucleotide sequence ID" value="NZ_JBHSXE010000001.1"/>
</dbReference>
<comment type="caution">
    <text evidence="2">The sequence shown here is derived from an EMBL/GenBank/DDBJ whole genome shotgun (WGS) entry which is preliminary data.</text>
</comment>
<evidence type="ECO:0000256" key="1">
    <source>
        <dbReference type="SAM" id="Phobius"/>
    </source>
</evidence>
<dbReference type="EMBL" id="JBHSXS010000020">
    <property type="protein sequence ID" value="MFC6883567.1"/>
    <property type="molecule type" value="Genomic_DNA"/>
</dbReference>
<keyword evidence="3" id="KW-1185">Reference proteome</keyword>
<evidence type="ECO:0000313" key="2">
    <source>
        <dbReference type="EMBL" id="MFC6883567.1"/>
    </source>
</evidence>
<evidence type="ECO:0008006" key="4">
    <source>
        <dbReference type="Google" id="ProtNLM"/>
    </source>
</evidence>
<protein>
    <recommendedName>
        <fullName evidence="4">Integral membrane protein</fullName>
    </recommendedName>
</protein>